<dbReference type="GO" id="GO:0032259">
    <property type="term" value="P:methylation"/>
    <property type="evidence" value="ECO:0007669"/>
    <property type="project" value="UniProtKB-KW"/>
</dbReference>
<name>A0A381YKH7_9ZZZZ</name>
<keyword evidence="3" id="KW-0808">Transferase</keyword>
<dbReference type="InterPro" id="IPR038601">
    <property type="entry name" value="MttB-like_sf"/>
</dbReference>
<evidence type="ECO:0008006" key="6">
    <source>
        <dbReference type="Google" id="ProtNLM"/>
    </source>
</evidence>
<reference evidence="5" key="1">
    <citation type="submission" date="2018-05" db="EMBL/GenBank/DDBJ databases">
        <authorList>
            <person name="Lanie J.A."/>
            <person name="Ng W.-L."/>
            <person name="Kazmierczak K.M."/>
            <person name="Andrzejewski T.M."/>
            <person name="Davidsen T.M."/>
            <person name="Wayne K.J."/>
            <person name="Tettelin H."/>
            <person name="Glass J.I."/>
            <person name="Rusch D."/>
            <person name="Podicherti R."/>
            <person name="Tsui H.-C.T."/>
            <person name="Winkler M.E."/>
        </authorList>
    </citation>
    <scope>NUCLEOTIDE SEQUENCE</scope>
</reference>
<sequence>MARKKRRAGGSKARREIRQKSEIKNVVTPGLEGGKYNPLSTQEIEKIHHTALNVLENIGIGDPIPEILDHTLSKGCILGS</sequence>
<dbReference type="AlphaFoldDB" id="A0A381YKH7"/>
<evidence type="ECO:0000313" key="5">
    <source>
        <dbReference type="EMBL" id="SVA77566.1"/>
    </source>
</evidence>
<accession>A0A381YKH7</accession>
<dbReference type="GO" id="GO:0015948">
    <property type="term" value="P:methanogenesis"/>
    <property type="evidence" value="ECO:0007669"/>
    <property type="project" value="InterPro"/>
</dbReference>
<feature type="region of interest" description="Disordered" evidence="4">
    <location>
        <begin position="1"/>
        <end position="23"/>
    </location>
</feature>
<gene>
    <name evidence="5" type="ORF">METZ01_LOCUS130420</name>
</gene>
<evidence type="ECO:0000256" key="2">
    <source>
        <dbReference type="ARBA" id="ARBA00022603"/>
    </source>
</evidence>
<dbReference type="EMBL" id="UINC01018461">
    <property type="protein sequence ID" value="SVA77566.1"/>
    <property type="molecule type" value="Genomic_DNA"/>
</dbReference>
<organism evidence="5">
    <name type="scientific">marine metagenome</name>
    <dbReference type="NCBI Taxonomy" id="408172"/>
    <lineage>
        <taxon>unclassified sequences</taxon>
        <taxon>metagenomes</taxon>
        <taxon>ecological metagenomes</taxon>
    </lineage>
</organism>
<dbReference type="InterPro" id="IPR010426">
    <property type="entry name" value="MTTB_MeTrfase"/>
</dbReference>
<protein>
    <recommendedName>
        <fullName evidence="6">Methyltransferase</fullName>
    </recommendedName>
</protein>
<evidence type="ECO:0000256" key="3">
    <source>
        <dbReference type="ARBA" id="ARBA00022679"/>
    </source>
</evidence>
<proteinExistence type="inferred from homology"/>
<dbReference type="Gene3D" id="3.20.20.480">
    <property type="entry name" value="Trimethylamine methyltransferase-like"/>
    <property type="match status" value="1"/>
</dbReference>
<dbReference type="Pfam" id="PF06253">
    <property type="entry name" value="MTTB"/>
    <property type="match status" value="1"/>
</dbReference>
<evidence type="ECO:0000256" key="1">
    <source>
        <dbReference type="ARBA" id="ARBA00007137"/>
    </source>
</evidence>
<comment type="similarity">
    <text evidence="1">Belongs to the trimethylamine methyltransferase family.</text>
</comment>
<evidence type="ECO:0000256" key="4">
    <source>
        <dbReference type="SAM" id="MobiDB-lite"/>
    </source>
</evidence>
<feature type="non-terminal residue" evidence="5">
    <location>
        <position position="80"/>
    </location>
</feature>
<feature type="compositionally biased region" description="Basic and acidic residues" evidence="4">
    <location>
        <begin position="13"/>
        <end position="23"/>
    </location>
</feature>
<keyword evidence="2" id="KW-0489">Methyltransferase</keyword>
<dbReference type="GO" id="GO:0008168">
    <property type="term" value="F:methyltransferase activity"/>
    <property type="evidence" value="ECO:0007669"/>
    <property type="project" value="UniProtKB-KW"/>
</dbReference>